<dbReference type="CDD" id="cd00616">
    <property type="entry name" value="AHBA_syn"/>
    <property type="match status" value="1"/>
</dbReference>
<gene>
    <name evidence="6" type="ORF">CAY53_03995</name>
</gene>
<dbReference type="GO" id="GO:0008483">
    <property type="term" value="F:transaminase activity"/>
    <property type="evidence" value="ECO:0007669"/>
    <property type="project" value="TreeGrafter"/>
</dbReference>
<dbReference type="Gene3D" id="3.90.1150.10">
    <property type="entry name" value="Aspartate Aminotransferase, domain 1"/>
    <property type="match status" value="1"/>
</dbReference>
<dbReference type="PIRSF" id="PIRSF000390">
    <property type="entry name" value="PLP_StrS"/>
    <property type="match status" value="1"/>
</dbReference>
<dbReference type="EMBL" id="CP021255">
    <property type="protein sequence ID" value="AVD70747.1"/>
    <property type="molecule type" value="Genomic_DNA"/>
</dbReference>
<organism evidence="6 7">
    <name type="scientific">Desulfobulbus oralis</name>
    <dbReference type="NCBI Taxonomy" id="1986146"/>
    <lineage>
        <taxon>Bacteria</taxon>
        <taxon>Pseudomonadati</taxon>
        <taxon>Thermodesulfobacteriota</taxon>
        <taxon>Desulfobulbia</taxon>
        <taxon>Desulfobulbales</taxon>
        <taxon>Desulfobulbaceae</taxon>
        <taxon>Desulfobulbus</taxon>
    </lineage>
</organism>
<sequence>MRVPLLDLGPQLHSLRPRMLDALTRVLDSTGYILGPEVTDFEERIAAYCGTKCAIGLSSGTDALLAALMSLDIGPGDLVLTTPYSFFATMGVVLRVGALPVFVDIDPDSFNMNADQAAEALARDHKNGRKIKAILPVHLYGQCADMPKLSRLAQEYAVPLIEDAAQAIGAECPFEQPDGSVIWKRSGNLGLCGCFSFFPSKNLGGMGDGGMLTTSDEQYGALVRSVRNHGEEGRYYHKRVGGNFRLDALQAAILSVKLDYLDSWHQGRAANAAQYRKLFADAGLTDNPVRLPQELYAQVPGAAEHHHHIYNQFVIRVRRRSERDKLRQYLLDHEIGCAIYYPLCLHQQECLPAAMRGAHLPVAEEAAATSLALPIFPELQAEQLAFVVATIQKFYKSC</sequence>
<evidence type="ECO:0000313" key="7">
    <source>
        <dbReference type="Proteomes" id="UP000239867"/>
    </source>
</evidence>
<dbReference type="GO" id="GO:0030170">
    <property type="term" value="F:pyridoxal phosphate binding"/>
    <property type="evidence" value="ECO:0007669"/>
    <property type="project" value="TreeGrafter"/>
</dbReference>
<keyword evidence="1 4" id="KW-0663">Pyridoxal phosphate</keyword>
<keyword evidence="7" id="KW-1185">Reference proteome</keyword>
<evidence type="ECO:0000256" key="3">
    <source>
        <dbReference type="PIRSR" id="PIRSR000390-1"/>
    </source>
</evidence>
<dbReference type="InterPro" id="IPR015424">
    <property type="entry name" value="PyrdxlP-dep_Trfase"/>
</dbReference>
<dbReference type="KEGG" id="deo:CAY53_03995"/>
<dbReference type="Proteomes" id="UP000239867">
    <property type="component" value="Chromosome"/>
</dbReference>
<dbReference type="Gene3D" id="3.40.640.10">
    <property type="entry name" value="Type I PLP-dependent aspartate aminotransferase-like (Major domain)"/>
    <property type="match status" value="1"/>
</dbReference>
<dbReference type="PANTHER" id="PTHR30244:SF36">
    <property type="entry name" value="3-OXO-GLUCOSE-6-PHOSPHATE:GLUTAMATE AMINOTRANSFERASE"/>
    <property type="match status" value="1"/>
</dbReference>
<dbReference type="InterPro" id="IPR015422">
    <property type="entry name" value="PyrdxlP-dep_Trfase_small"/>
</dbReference>
<evidence type="ECO:0000256" key="4">
    <source>
        <dbReference type="PIRSR" id="PIRSR000390-2"/>
    </source>
</evidence>
<feature type="active site" description="Proton acceptor" evidence="3">
    <location>
        <position position="201"/>
    </location>
</feature>
<evidence type="ECO:0000256" key="5">
    <source>
        <dbReference type="RuleBase" id="RU004508"/>
    </source>
</evidence>
<proteinExistence type="inferred from homology"/>
<dbReference type="RefSeq" id="WP_104936039.1">
    <property type="nucleotide sequence ID" value="NZ_CP021255.1"/>
</dbReference>
<dbReference type="InterPro" id="IPR000653">
    <property type="entry name" value="DegT/StrS_aminotransferase"/>
</dbReference>
<dbReference type="OrthoDB" id="9771070at2"/>
<accession>A0A2L1GMB0</accession>
<name>A0A2L1GMB0_9BACT</name>
<dbReference type="AlphaFoldDB" id="A0A2L1GMB0"/>
<comment type="similarity">
    <text evidence="2 5">Belongs to the DegT/DnrJ/EryC1 family.</text>
</comment>
<dbReference type="PANTHER" id="PTHR30244">
    <property type="entry name" value="TRANSAMINASE"/>
    <property type="match status" value="1"/>
</dbReference>
<reference evidence="6 7" key="1">
    <citation type="journal article" date="2018" name="MBio">
        <title>Insights into the evolution of host association through the isolation and characterization of a novel human periodontal pathobiont, Desulfobulbus oralis.</title>
        <authorList>
            <person name="Cross K.L."/>
            <person name="Chirania P."/>
            <person name="Xiong W."/>
            <person name="Beall C.J."/>
            <person name="Elkins J.G."/>
            <person name="Giannone R.J."/>
            <person name="Griffen A.L."/>
            <person name="Guss A.M."/>
            <person name="Hettich R.L."/>
            <person name="Joshi S.S."/>
            <person name="Mokrzan E.M."/>
            <person name="Martin R.K."/>
            <person name="Zhulin I.B."/>
            <person name="Leys E.J."/>
            <person name="Podar M."/>
        </authorList>
    </citation>
    <scope>NUCLEOTIDE SEQUENCE [LARGE SCALE GENOMIC DNA]</scope>
    <source>
        <strain evidence="6 7">ORNL</strain>
    </source>
</reference>
<dbReference type="InterPro" id="IPR015421">
    <property type="entry name" value="PyrdxlP-dep_Trfase_major"/>
</dbReference>
<evidence type="ECO:0000256" key="1">
    <source>
        <dbReference type="ARBA" id="ARBA00022898"/>
    </source>
</evidence>
<dbReference type="Pfam" id="PF01041">
    <property type="entry name" value="DegT_DnrJ_EryC1"/>
    <property type="match status" value="1"/>
</dbReference>
<evidence type="ECO:0000313" key="6">
    <source>
        <dbReference type="EMBL" id="AVD70747.1"/>
    </source>
</evidence>
<dbReference type="SUPFAM" id="SSF53383">
    <property type="entry name" value="PLP-dependent transferases"/>
    <property type="match status" value="1"/>
</dbReference>
<protein>
    <submittedName>
        <fullName evidence="6">Transcriptional regulator</fullName>
    </submittedName>
</protein>
<evidence type="ECO:0000256" key="2">
    <source>
        <dbReference type="ARBA" id="ARBA00037999"/>
    </source>
</evidence>
<feature type="modified residue" description="N6-(pyridoxal phosphate)lysine" evidence="4">
    <location>
        <position position="201"/>
    </location>
</feature>
<dbReference type="GO" id="GO:0000271">
    <property type="term" value="P:polysaccharide biosynthetic process"/>
    <property type="evidence" value="ECO:0007669"/>
    <property type="project" value="TreeGrafter"/>
</dbReference>